<keyword evidence="2" id="KW-1133">Transmembrane helix</keyword>
<protein>
    <submittedName>
        <fullName evidence="3">Uncharacterized protein</fullName>
    </submittedName>
</protein>
<evidence type="ECO:0000256" key="2">
    <source>
        <dbReference type="SAM" id="Phobius"/>
    </source>
</evidence>
<keyword evidence="4" id="KW-1185">Reference proteome</keyword>
<keyword evidence="2" id="KW-0472">Membrane</keyword>
<accession>A0AA48QVF1</accession>
<dbReference type="AlphaFoldDB" id="A0AA48QVF1"/>
<name>A0AA48QVF1_9TREE</name>
<feature type="transmembrane region" description="Helical" evidence="2">
    <location>
        <begin position="383"/>
        <end position="406"/>
    </location>
</feature>
<dbReference type="Proteomes" id="UP001233271">
    <property type="component" value="Chromosome 4"/>
</dbReference>
<feature type="region of interest" description="Disordered" evidence="1">
    <location>
        <begin position="436"/>
        <end position="562"/>
    </location>
</feature>
<evidence type="ECO:0000313" key="4">
    <source>
        <dbReference type="Proteomes" id="UP001233271"/>
    </source>
</evidence>
<keyword evidence="2" id="KW-0812">Transmembrane</keyword>
<evidence type="ECO:0000256" key="1">
    <source>
        <dbReference type="SAM" id="MobiDB-lite"/>
    </source>
</evidence>
<feature type="compositionally biased region" description="Low complexity" evidence="1">
    <location>
        <begin position="1099"/>
        <end position="1130"/>
    </location>
</feature>
<feature type="compositionally biased region" description="Basic and acidic residues" evidence="1">
    <location>
        <begin position="439"/>
        <end position="459"/>
    </location>
</feature>
<organism evidence="3 4">
    <name type="scientific">Cutaneotrichosporon cavernicola</name>
    <dbReference type="NCBI Taxonomy" id="279322"/>
    <lineage>
        <taxon>Eukaryota</taxon>
        <taxon>Fungi</taxon>
        <taxon>Dikarya</taxon>
        <taxon>Basidiomycota</taxon>
        <taxon>Agaricomycotina</taxon>
        <taxon>Tremellomycetes</taxon>
        <taxon>Trichosporonales</taxon>
        <taxon>Trichosporonaceae</taxon>
        <taxon>Cutaneotrichosporon</taxon>
    </lineage>
</organism>
<reference evidence="3" key="1">
    <citation type="journal article" date="2023" name="BMC Genomics">
        <title>Chromosome-level genome assemblies of Cutaneotrichosporon spp. (Trichosporonales, Basidiomycota) reveal imbalanced evolution between nucleotide sequences and chromosome synteny.</title>
        <authorList>
            <person name="Kobayashi Y."/>
            <person name="Kayamori A."/>
            <person name="Aoki K."/>
            <person name="Shiwa Y."/>
            <person name="Matsutani M."/>
            <person name="Fujita N."/>
            <person name="Sugita T."/>
            <person name="Iwasaki W."/>
            <person name="Tanaka N."/>
            <person name="Takashima M."/>
        </authorList>
    </citation>
    <scope>NUCLEOTIDE SEQUENCE</scope>
    <source>
        <strain evidence="3">HIS019</strain>
    </source>
</reference>
<gene>
    <name evidence="3" type="ORF">CcaverHIS019_0400660</name>
</gene>
<evidence type="ECO:0000313" key="3">
    <source>
        <dbReference type="EMBL" id="BEI91246.1"/>
    </source>
</evidence>
<dbReference type="RefSeq" id="XP_060456511.1">
    <property type="nucleotide sequence ID" value="XM_060599859.1"/>
</dbReference>
<feature type="region of interest" description="Disordered" evidence="1">
    <location>
        <begin position="1082"/>
        <end position="1149"/>
    </location>
</feature>
<sequence>MGKFADKMADRLGDHPAGNHLRGKKWGEIFGSALLALGVLSLVGVWAAATAGYEGTSRFSPNYNLTDNDHWFSKFIPGRTGNLCQPAYINTGQQFRTTNGVFLWEMGKQFNVTMSEIGNNSTMVNFNGTGQQYADNKLEHCDLSGLSVDMDLFQAQVTVKLYATCIDPEWPALLLSRNTYSVDQSRLLDNSLWFTNDLVMKSEYKERNDVQASLNDLANDLWNRQRALFQNAQMPIIRGIRIINENNCGFATDDRKGCFEAPLRVSNDSVGFYLFQNLTSATTMYDPQAWTITTNNFVQSLFAAARYDFASNMTNNIFVNSTARQAVITATEDPIANLTLGSLNQLSGAQSFLGGGDFDPPKISRVRTSYLCIVSKMKPPADFAISVLGLAFALFGVVFGAVMLIVSKLTGKELGSNPVVAAAAPGAALAQVATNLSRPSDEGHPDDPEAQNEKNRSADEMGSGNSHAHKVSDGSGGTAVPQYDSRNATPAPSYNYGAKSAQYTPLKNNQSFDQLSDGTPSPSTTKYGFNSFGSLNKLSEQPQMPGSSSAGGASADKSSSSGLAGLAGAAGGGLLGLAGGFLGSKFGSVTPKNLSGTNLQGMAGGAGAADAAGSKFPGAANLQSMAGNIPGAQNLQGMVGNIPGASNLQSMAGNIPGASNLQSMAGNIPGAANLQGMAANVPGASHLQGMAAGVPGASGLGGMASNIPGMPQVSNLATNVPGATNVQGMAGDIPGAASLQNMPGAPNLTAAGLQNTVAAEPSMAQFGNMQNLTAAPSSAVSGLSNAGTAAAAGLAGAGAGALAAGAYGMSKDRPISGDSALYMNKSTIREVPETDGAAQVPAGAATAAGAQVFRTQSNSSLKRANRPTSIDLSGTQPAVRSTKAVPTSPGPPVRGIPTSPGRPARAIPTSPGPPQIRPLSEALASTVPLPSAASVPSIPKVAPTESSFPTAAATGAGAGVLAAGAGYAALHASAPAQPNLDESVTRVRDFAADPQAAIPAASQIPTHVPTGLGIDGPAANAQSHVDGAASAVDGQIAGANIPDIPAAAQNLASTGQGYIQPAVAASTGAVAGAGGAAILDHTPRSPTVAGPPSFITPSTRAVAGPPTVATPTPGTRTAAGPPASPSPAGARDTTPMSPTSAGPPAGWHK</sequence>
<dbReference type="KEGG" id="ccac:CcaHIS019_0400660"/>
<proteinExistence type="predicted"/>
<feature type="compositionally biased region" description="Polar residues" evidence="1">
    <location>
        <begin position="501"/>
        <end position="545"/>
    </location>
</feature>
<feature type="compositionally biased region" description="Polar residues" evidence="1">
    <location>
        <begin position="856"/>
        <end position="879"/>
    </location>
</feature>
<feature type="transmembrane region" description="Helical" evidence="2">
    <location>
        <begin position="29"/>
        <end position="49"/>
    </location>
</feature>
<dbReference type="EMBL" id="AP028215">
    <property type="protein sequence ID" value="BEI91246.1"/>
    <property type="molecule type" value="Genomic_DNA"/>
</dbReference>
<feature type="region of interest" description="Disordered" evidence="1">
    <location>
        <begin position="856"/>
        <end position="918"/>
    </location>
</feature>
<dbReference type="GeneID" id="85495116"/>
<feature type="compositionally biased region" description="Low complexity" evidence="1">
    <location>
        <begin position="546"/>
        <end position="562"/>
    </location>
</feature>